<proteinExistence type="predicted"/>
<evidence type="ECO:0000313" key="2">
    <source>
        <dbReference type="EMBL" id="CAB4179867.1"/>
    </source>
</evidence>
<name>A0A6J5QBQ0_9CAUD</name>
<dbReference type="EMBL" id="LR796920">
    <property type="protein sequence ID" value="CAB4174922.1"/>
    <property type="molecule type" value="Genomic_DNA"/>
</dbReference>
<dbReference type="EMBL" id="LR797127">
    <property type="protein sequence ID" value="CAB4188673.1"/>
    <property type="molecule type" value="Genomic_DNA"/>
</dbReference>
<protein>
    <submittedName>
        <fullName evidence="2">Uncharacterized protein</fullName>
    </submittedName>
</protein>
<evidence type="ECO:0000313" key="3">
    <source>
        <dbReference type="EMBL" id="CAB4188673.1"/>
    </source>
</evidence>
<dbReference type="EMBL" id="LR796984">
    <property type="protein sequence ID" value="CAB4179867.1"/>
    <property type="molecule type" value="Genomic_DNA"/>
</dbReference>
<evidence type="ECO:0000313" key="1">
    <source>
        <dbReference type="EMBL" id="CAB4174922.1"/>
    </source>
</evidence>
<organism evidence="2">
    <name type="scientific">uncultured Caudovirales phage</name>
    <dbReference type="NCBI Taxonomy" id="2100421"/>
    <lineage>
        <taxon>Viruses</taxon>
        <taxon>Duplodnaviria</taxon>
        <taxon>Heunggongvirae</taxon>
        <taxon>Uroviricota</taxon>
        <taxon>Caudoviricetes</taxon>
        <taxon>Peduoviridae</taxon>
        <taxon>Maltschvirus</taxon>
        <taxon>Maltschvirus maltsch</taxon>
    </lineage>
</organism>
<sequence length="80" mass="9392">MSKHLYIVGYDTLKERWSCEPEHDERLITDKTIRLNGEWYSPSEVTEYTNEKDCTIGERLEDIIRVGNALPYLSLIESNN</sequence>
<reference evidence="2" key="1">
    <citation type="submission" date="2020-05" db="EMBL/GenBank/DDBJ databases">
        <authorList>
            <person name="Chiriac C."/>
            <person name="Salcher M."/>
            <person name="Ghai R."/>
            <person name="Kavagutti S V."/>
        </authorList>
    </citation>
    <scope>NUCLEOTIDE SEQUENCE</scope>
</reference>
<accession>A0A6J5QBQ0</accession>
<gene>
    <name evidence="2" type="ORF">UFOVP1035_89</name>
    <name evidence="3" type="ORF">UFOVP1181_48</name>
    <name evidence="1" type="ORF">UFOVP965_93</name>
</gene>